<dbReference type="PROSITE" id="PS51304">
    <property type="entry name" value="GALECTIN"/>
    <property type="match status" value="2"/>
</dbReference>
<evidence type="ECO:0000259" key="3">
    <source>
        <dbReference type="PROSITE" id="PS51304"/>
    </source>
</evidence>
<protein>
    <recommendedName>
        <fullName evidence="2">Galectin</fullName>
    </recommendedName>
</protein>
<sequence length="329" mass="37804">MASVSPLKSSVIIADPTMPYIEMLPEGLYCGLSIVIKGIVLNDSNQKRFVVELCCGMLINGDHRDNKALHFNPRFDSCSLWFIGRADRQIVLNSLIGNKWGMEERVANTFKEGCPFSLRISVLNNYFHISLDGQHLCNYLHRIPITEIKTIHIAGNVRISTIEYEGPNIFEVREQGNSDGANKFSINDIIRKPKVPFELLFTDSLLNVQLLITATPLMNAECFAIDLLTSVEHFFHLRVDFSVGNKKEAVVRNSTKGKQWQKEEREMYYFPFMRGITFDMKFNFSEKYLAVVINSSHFTNFNYREFSKLVEVERIAVRGDLSLQKIELR</sequence>
<keyword evidence="5" id="KW-1185">Reference proteome</keyword>
<dbReference type="InterPro" id="IPR044156">
    <property type="entry name" value="Galectin-like"/>
</dbReference>
<reference evidence="6" key="1">
    <citation type="submission" date="2017-02" db="UniProtKB">
        <authorList>
            <consortium name="WormBaseParasite"/>
        </authorList>
    </citation>
    <scope>IDENTIFICATION</scope>
</reference>
<dbReference type="OMA" id="EHFFHFR"/>
<dbReference type="Pfam" id="PF00337">
    <property type="entry name" value="Gal-bind_lectin"/>
    <property type="match status" value="2"/>
</dbReference>
<dbReference type="InterPro" id="IPR013320">
    <property type="entry name" value="ConA-like_dom_sf"/>
</dbReference>
<dbReference type="Proteomes" id="UP000276776">
    <property type="component" value="Unassembled WGS sequence"/>
</dbReference>
<reference evidence="4 5" key="2">
    <citation type="submission" date="2018-11" db="EMBL/GenBank/DDBJ databases">
        <authorList>
            <consortium name="Pathogen Informatics"/>
        </authorList>
    </citation>
    <scope>NUCLEOTIDE SEQUENCE [LARGE SCALE GENOMIC DNA]</scope>
</reference>
<keyword evidence="1 2" id="KW-0430">Lectin</keyword>
<feature type="domain" description="Galectin" evidence="3">
    <location>
        <begin position="196"/>
        <end position="329"/>
    </location>
</feature>
<gene>
    <name evidence="4" type="ORF">TCLT_LOCUS9395</name>
</gene>
<evidence type="ECO:0000313" key="4">
    <source>
        <dbReference type="EMBL" id="VDN07025.1"/>
    </source>
</evidence>
<evidence type="ECO:0000313" key="5">
    <source>
        <dbReference type="Proteomes" id="UP000276776"/>
    </source>
</evidence>
<dbReference type="EMBL" id="UYYF01004789">
    <property type="protein sequence ID" value="VDN07025.1"/>
    <property type="molecule type" value="Genomic_DNA"/>
</dbReference>
<dbReference type="SMART" id="SM00908">
    <property type="entry name" value="Gal-bind_lectin"/>
    <property type="match status" value="2"/>
</dbReference>
<feature type="domain" description="Galectin" evidence="3">
    <location>
        <begin position="20"/>
        <end position="165"/>
    </location>
</feature>
<dbReference type="PANTHER" id="PTHR11346:SF171">
    <property type="entry name" value="GALECTIN"/>
    <property type="match status" value="1"/>
</dbReference>
<dbReference type="AlphaFoldDB" id="A0A0N5D8H4"/>
<dbReference type="Gene3D" id="2.60.120.200">
    <property type="match status" value="2"/>
</dbReference>
<name>A0A0N5D8H4_THECL</name>
<dbReference type="GO" id="GO:0016936">
    <property type="term" value="F:galactoside binding"/>
    <property type="evidence" value="ECO:0007669"/>
    <property type="project" value="TreeGrafter"/>
</dbReference>
<dbReference type="SMART" id="SM00276">
    <property type="entry name" value="GLECT"/>
    <property type="match status" value="2"/>
</dbReference>
<dbReference type="GO" id="GO:0030246">
    <property type="term" value="F:carbohydrate binding"/>
    <property type="evidence" value="ECO:0007669"/>
    <property type="project" value="UniProtKB-UniRule"/>
</dbReference>
<dbReference type="CDD" id="cd00070">
    <property type="entry name" value="GLECT"/>
    <property type="match status" value="2"/>
</dbReference>
<dbReference type="SUPFAM" id="SSF49899">
    <property type="entry name" value="Concanavalin A-like lectins/glucanases"/>
    <property type="match status" value="2"/>
</dbReference>
<evidence type="ECO:0000256" key="1">
    <source>
        <dbReference type="ARBA" id="ARBA00022734"/>
    </source>
</evidence>
<dbReference type="PANTHER" id="PTHR11346">
    <property type="entry name" value="GALECTIN"/>
    <property type="match status" value="1"/>
</dbReference>
<evidence type="ECO:0000256" key="2">
    <source>
        <dbReference type="RuleBase" id="RU102079"/>
    </source>
</evidence>
<accession>A0A0N5D8H4</accession>
<organism evidence="6">
    <name type="scientific">Thelazia callipaeda</name>
    <name type="common">Oriental eyeworm</name>
    <name type="synonym">Parasitic nematode</name>
    <dbReference type="NCBI Taxonomy" id="103827"/>
    <lineage>
        <taxon>Eukaryota</taxon>
        <taxon>Metazoa</taxon>
        <taxon>Ecdysozoa</taxon>
        <taxon>Nematoda</taxon>
        <taxon>Chromadorea</taxon>
        <taxon>Rhabditida</taxon>
        <taxon>Spirurina</taxon>
        <taxon>Spiruromorpha</taxon>
        <taxon>Thelazioidea</taxon>
        <taxon>Thelaziidae</taxon>
        <taxon>Thelazia</taxon>
    </lineage>
</organism>
<evidence type="ECO:0000313" key="6">
    <source>
        <dbReference type="WBParaSite" id="TCLT_0000940601-mRNA-1"/>
    </source>
</evidence>
<dbReference type="STRING" id="103827.A0A0N5D8H4"/>
<dbReference type="InterPro" id="IPR001079">
    <property type="entry name" value="Galectin_CRD"/>
</dbReference>
<dbReference type="WBParaSite" id="TCLT_0000940601-mRNA-1">
    <property type="protein sequence ID" value="TCLT_0000940601-mRNA-1"/>
    <property type="gene ID" value="TCLT_0000940601"/>
</dbReference>
<dbReference type="OrthoDB" id="6251307at2759"/>
<proteinExistence type="predicted"/>